<protein>
    <submittedName>
        <fullName evidence="2">Uncharacterized protein</fullName>
    </submittedName>
</protein>
<keyword evidence="3" id="KW-1185">Reference proteome</keyword>
<evidence type="ECO:0000313" key="2">
    <source>
        <dbReference type="EMBL" id="KAJ8410777.1"/>
    </source>
</evidence>
<name>A0AAD7SXU6_9TELE</name>
<feature type="region of interest" description="Disordered" evidence="1">
    <location>
        <begin position="1"/>
        <end position="26"/>
    </location>
</feature>
<comment type="caution">
    <text evidence="2">The sequence shown here is derived from an EMBL/GenBank/DDBJ whole genome shotgun (WGS) entry which is preliminary data.</text>
</comment>
<reference evidence="2" key="1">
    <citation type="journal article" date="2023" name="Science">
        <title>Genome structures resolve the early diversification of teleost fishes.</title>
        <authorList>
            <person name="Parey E."/>
            <person name="Louis A."/>
            <person name="Montfort J."/>
            <person name="Bouchez O."/>
            <person name="Roques C."/>
            <person name="Iampietro C."/>
            <person name="Lluch J."/>
            <person name="Castinel A."/>
            <person name="Donnadieu C."/>
            <person name="Desvignes T."/>
            <person name="Floi Bucao C."/>
            <person name="Jouanno E."/>
            <person name="Wen M."/>
            <person name="Mejri S."/>
            <person name="Dirks R."/>
            <person name="Jansen H."/>
            <person name="Henkel C."/>
            <person name="Chen W.J."/>
            <person name="Zahm M."/>
            <person name="Cabau C."/>
            <person name="Klopp C."/>
            <person name="Thompson A.W."/>
            <person name="Robinson-Rechavi M."/>
            <person name="Braasch I."/>
            <person name="Lecointre G."/>
            <person name="Bobe J."/>
            <person name="Postlethwait J.H."/>
            <person name="Berthelot C."/>
            <person name="Roest Crollius H."/>
            <person name="Guiguen Y."/>
        </authorList>
    </citation>
    <scope>NUCLEOTIDE SEQUENCE</scope>
    <source>
        <strain evidence="2">NC1722</strain>
    </source>
</reference>
<dbReference type="Proteomes" id="UP001221898">
    <property type="component" value="Unassembled WGS sequence"/>
</dbReference>
<evidence type="ECO:0000313" key="3">
    <source>
        <dbReference type="Proteomes" id="UP001221898"/>
    </source>
</evidence>
<gene>
    <name evidence="2" type="ORF">AAFF_G00187340</name>
</gene>
<sequence length="148" mass="16016">MEIRVSPSPSDDRSRPESPRLQSAVSARAAYGDDYKRYRPFLPVWGEVDRGGEVAEEARGHILCVVCAEGAAESEVLRLFHVRAVTSGSPPLPSLRAMLPSTTPEQNGAAWTGARSVQINGDPEQTRTVVGELVSRSQLTVRFTAGPE</sequence>
<organism evidence="2 3">
    <name type="scientific">Aldrovandia affinis</name>
    <dbReference type="NCBI Taxonomy" id="143900"/>
    <lineage>
        <taxon>Eukaryota</taxon>
        <taxon>Metazoa</taxon>
        <taxon>Chordata</taxon>
        <taxon>Craniata</taxon>
        <taxon>Vertebrata</taxon>
        <taxon>Euteleostomi</taxon>
        <taxon>Actinopterygii</taxon>
        <taxon>Neopterygii</taxon>
        <taxon>Teleostei</taxon>
        <taxon>Notacanthiformes</taxon>
        <taxon>Halosauridae</taxon>
        <taxon>Aldrovandia</taxon>
    </lineage>
</organism>
<dbReference type="AlphaFoldDB" id="A0AAD7SXU6"/>
<accession>A0AAD7SXU6</accession>
<proteinExistence type="predicted"/>
<dbReference type="EMBL" id="JAINUG010000025">
    <property type="protein sequence ID" value="KAJ8410777.1"/>
    <property type="molecule type" value="Genomic_DNA"/>
</dbReference>
<evidence type="ECO:0000256" key="1">
    <source>
        <dbReference type="SAM" id="MobiDB-lite"/>
    </source>
</evidence>